<dbReference type="PANTHER" id="PTHR24416:SF583">
    <property type="entry name" value="RECEPTOR PROTEIN-TYROSINE KINASE"/>
    <property type="match status" value="1"/>
</dbReference>
<dbReference type="GO" id="GO:0004714">
    <property type="term" value="F:transmembrane receptor protein tyrosine kinase activity"/>
    <property type="evidence" value="ECO:0007669"/>
    <property type="project" value="TreeGrafter"/>
</dbReference>
<feature type="transmembrane region" description="Helical" evidence="5">
    <location>
        <begin position="6"/>
        <end position="27"/>
    </location>
</feature>
<dbReference type="Pfam" id="PF07714">
    <property type="entry name" value="PK_Tyr_Ser-Thr"/>
    <property type="match status" value="1"/>
</dbReference>
<dbReference type="Proteomes" id="UP001328107">
    <property type="component" value="Unassembled WGS sequence"/>
</dbReference>
<dbReference type="GO" id="GO:0005524">
    <property type="term" value="F:ATP binding"/>
    <property type="evidence" value="ECO:0007669"/>
    <property type="project" value="UniProtKB-KW"/>
</dbReference>
<dbReference type="InterPro" id="IPR011009">
    <property type="entry name" value="Kinase-like_dom_sf"/>
</dbReference>
<dbReference type="AlphaFoldDB" id="A0AAN5CZH8"/>
<dbReference type="InterPro" id="IPR001245">
    <property type="entry name" value="Ser-Thr/Tyr_kinase_cat_dom"/>
</dbReference>
<dbReference type="SMART" id="SM00219">
    <property type="entry name" value="TyrKc"/>
    <property type="match status" value="1"/>
</dbReference>
<keyword evidence="2" id="KW-0067">ATP-binding</keyword>
<reference evidence="8" key="1">
    <citation type="submission" date="2022-10" db="EMBL/GenBank/DDBJ databases">
        <title>Genome assembly of Pristionchus species.</title>
        <authorList>
            <person name="Yoshida K."/>
            <person name="Sommer R.J."/>
        </authorList>
    </citation>
    <scope>NUCLEOTIDE SEQUENCE [LARGE SCALE GENOMIC DNA]</scope>
    <source>
        <strain evidence="8">RS5460</strain>
    </source>
</reference>
<dbReference type="PANTHER" id="PTHR24416">
    <property type="entry name" value="TYROSINE-PROTEIN KINASE RECEPTOR"/>
    <property type="match status" value="1"/>
</dbReference>
<feature type="non-terminal residue" evidence="7">
    <location>
        <position position="391"/>
    </location>
</feature>
<feature type="binding site" evidence="2">
    <location>
        <begin position="85"/>
        <end position="92"/>
    </location>
    <ligand>
        <name>ATP</name>
        <dbReference type="ChEBI" id="CHEBI:30616"/>
    </ligand>
</feature>
<evidence type="ECO:0000256" key="5">
    <source>
        <dbReference type="SAM" id="Phobius"/>
    </source>
</evidence>
<comment type="caution">
    <text evidence="7">The sequence shown here is derived from an EMBL/GenBank/DDBJ whole genome shotgun (WGS) entry which is preliminary data.</text>
</comment>
<protein>
    <recommendedName>
        <fullName evidence="6">Protein kinase domain-containing protein</fullName>
    </recommendedName>
</protein>
<dbReference type="FunFam" id="1.10.510.10:FF:000994">
    <property type="entry name" value="Hypoxia Inhibited Receptor tyrosine kinase"/>
    <property type="match status" value="1"/>
</dbReference>
<keyword evidence="2" id="KW-0547">Nucleotide-binding</keyword>
<sequence length="391" mass="44854">MPAWGIAGIVIAVILIFGLCIIIWFLARRKILALQEIVEDQIETERQYKLGSVSEIRYHNMPPTMKDEWEIERKFVSVDYSNKLGEGAFGSVYCGRVVAKNLPNGTGRSVVELAELNKNNDTVAVKMLHDSADIQTERDFRLEIDAMKRIGYHERLVNVLACVTLSDPVLLITEYCHNGDLLEFMRQRRTYMIETPENHDEEKIITAKKQIMFAIQVAYGLEYISSRGFIHRDIAARNILVDERETCKIGDFGLCRIVGKKDDNYLAHGGKLPLKWMSPEAIDKYQFSVASDVWSFGILLYEILTLGGVPYAGWPAAEQIISRSNSQHELKRRKPFSFRFEIVLDCWADLPSERPSFTLIRKRLGVLLEDVNQDNYYLKLNPSANYYVLES</sequence>
<dbReference type="GO" id="GO:0005886">
    <property type="term" value="C:plasma membrane"/>
    <property type="evidence" value="ECO:0007669"/>
    <property type="project" value="TreeGrafter"/>
</dbReference>
<feature type="active site" description="Proton acceptor" evidence="1">
    <location>
        <position position="233"/>
    </location>
</feature>
<dbReference type="Gene3D" id="1.10.510.10">
    <property type="entry name" value="Transferase(Phosphotransferase) domain 1"/>
    <property type="match status" value="1"/>
</dbReference>
<evidence type="ECO:0000313" key="7">
    <source>
        <dbReference type="EMBL" id="GMR52882.1"/>
    </source>
</evidence>
<evidence type="ECO:0000313" key="8">
    <source>
        <dbReference type="Proteomes" id="UP001328107"/>
    </source>
</evidence>
<dbReference type="PIRSF" id="PIRSF000615">
    <property type="entry name" value="TyrPK_CSF1-R"/>
    <property type="match status" value="1"/>
</dbReference>
<feature type="binding site" evidence="3">
    <location>
        <position position="238"/>
    </location>
    <ligand>
        <name>Mg(2+)</name>
        <dbReference type="ChEBI" id="CHEBI:18420"/>
    </ligand>
</feature>
<keyword evidence="5" id="KW-0812">Transmembrane</keyword>
<dbReference type="GO" id="GO:0007169">
    <property type="term" value="P:cell surface receptor protein tyrosine kinase signaling pathway"/>
    <property type="evidence" value="ECO:0007669"/>
    <property type="project" value="TreeGrafter"/>
</dbReference>
<dbReference type="GO" id="GO:0046872">
    <property type="term" value="F:metal ion binding"/>
    <property type="evidence" value="ECO:0007669"/>
    <property type="project" value="UniProtKB-KW"/>
</dbReference>
<keyword evidence="8" id="KW-1185">Reference proteome</keyword>
<keyword evidence="3" id="KW-0460">Magnesium</keyword>
<dbReference type="Gene3D" id="3.30.200.20">
    <property type="entry name" value="Phosphorylase Kinase, domain 1"/>
    <property type="match status" value="1"/>
</dbReference>
<accession>A0AAN5CZH8</accession>
<feature type="domain" description="Protein kinase" evidence="6">
    <location>
        <begin position="78"/>
        <end position="368"/>
    </location>
</feature>
<keyword evidence="3" id="KW-0479">Metal-binding</keyword>
<dbReference type="InterPro" id="IPR050122">
    <property type="entry name" value="RTK"/>
</dbReference>
<feature type="binding site" evidence="2">
    <location>
        <position position="126"/>
    </location>
    <ligand>
        <name>ATP</name>
        <dbReference type="ChEBI" id="CHEBI:30616"/>
    </ligand>
</feature>
<dbReference type="InterPro" id="IPR008266">
    <property type="entry name" value="Tyr_kinase_AS"/>
</dbReference>
<gene>
    <name evidence="7" type="ORF">PMAYCL1PPCAC_23077</name>
</gene>
<dbReference type="EMBL" id="BTRK01000005">
    <property type="protein sequence ID" value="GMR52882.1"/>
    <property type="molecule type" value="Genomic_DNA"/>
</dbReference>
<organism evidence="7 8">
    <name type="scientific">Pristionchus mayeri</name>
    <dbReference type="NCBI Taxonomy" id="1317129"/>
    <lineage>
        <taxon>Eukaryota</taxon>
        <taxon>Metazoa</taxon>
        <taxon>Ecdysozoa</taxon>
        <taxon>Nematoda</taxon>
        <taxon>Chromadorea</taxon>
        <taxon>Rhabditida</taxon>
        <taxon>Rhabditina</taxon>
        <taxon>Diplogasteromorpha</taxon>
        <taxon>Diplogasteroidea</taxon>
        <taxon>Neodiplogasteridae</taxon>
        <taxon>Pristionchus</taxon>
    </lineage>
</organism>
<feature type="site" description="Important for interaction with phosphotyrosine-binding proteins" evidence="4">
    <location>
        <position position="376"/>
    </location>
</feature>
<dbReference type="FunFam" id="3.30.200.20:FF:001232">
    <property type="entry name" value="Uncharacterized protein"/>
    <property type="match status" value="1"/>
</dbReference>
<dbReference type="InterPro" id="IPR020635">
    <property type="entry name" value="Tyr_kinase_cat_dom"/>
</dbReference>
<evidence type="ECO:0000259" key="6">
    <source>
        <dbReference type="PROSITE" id="PS50011"/>
    </source>
</evidence>
<feature type="binding site" evidence="2">
    <location>
        <begin position="174"/>
        <end position="180"/>
    </location>
    <ligand>
        <name>ATP</name>
        <dbReference type="ChEBI" id="CHEBI:30616"/>
    </ligand>
</feature>
<keyword evidence="5" id="KW-1133">Transmembrane helix</keyword>
<evidence type="ECO:0000256" key="2">
    <source>
        <dbReference type="PIRSR" id="PIRSR000615-2"/>
    </source>
</evidence>
<evidence type="ECO:0000256" key="4">
    <source>
        <dbReference type="PIRSR" id="PIRSR000615-4"/>
    </source>
</evidence>
<dbReference type="PROSITE" id="PS50011">
    <property type="entry name" value="PROTEIN_KINASE_DOM"/>
    <property type="match status" value="1"/>
</dbReference>
<keyword evidence="5" id="KW-0472">Membrane</keyword>
<proteinExistence type="predicted"/>
<dbReference type="PRINTS" id="PR00109">
    <property type="entry name" value="TYRKINASE"/>
</dbReference>
<dbReference type="CDD" id="cd00192">
    <property type="entry name" value="PTKc"/>
    <property type="match status" value="1"/>
</dbReference>
<feature type="binding site" evidence="2">
    <location>
        <position position="237"/>
    </location>
    <ligand>
        <name>ATP</name>
        <dbReference type="ChEBI" id="CHEBI:30616"/>
    </ligand>
</feature>
<feature type="binding site" evidence="3">
    <location>
        <position position="251"/>
    </location>
    <ligand>
        <name>Mg(2+)</name>
        <dbReference type="ChEBI" id="CHEBI:18420"/>
    </ligand>
</feature>
<evidence type="ECO:0000256" key="1">
    <source>
        <dbReference type="PIRSR" id="PIRSR000615-1"/>
    </source>
</evidence>
<evidence type="ECO:0000256" key="3">
    <source>
        <dbReference type="PIRSR" id="PIRSR000615-3"/>
    </source>
</evidence>
<dbReference type="SUPFAM" id="SSF56112">
    <property type="entry name" value="Protein kinase-like (PK-like)"/>
    <property type="match status" value="1"/>
</dbReference>
<name>A0AAN5CZH8_9BILA</name>
<dbReference type="PROSITE" id="PS00109">
    <property type="entry name" value="PROTEIN_KINASE_TYR"/>
    <property type="match status" value="1"/>
</dbReference>
<dbReference type="GO" id="GO:0043235">
    <property type="term" value="C:receptor complex"/>
    <property type="evidence" value="ECO:0007669"/>
    <property type="project" value="TreeGrafter"/>
</dbReference>
<dbReference type="InterPro" id="IPR000719">
    <property type="entry name" value="Prot_kinase_dom"/>
</dbReference>